<dbReference type="CDD" id="cd00096">
    <property type="entry name" value="Ig"/>
    <property type="match status" value="1"/>
</dbReference>
<reference evidence="1" key="1">
    <citation type="submission" date="2022-03" db="EMBL/GenBank/DDBJ databases">
        <authorList>
            <person name="Lindestad O."/>
        </authorList>
    </citation>
    <scope>NUCLEOTIDE SEQUENCE</scope>
</reference>
<dbReference type="InterPro" id="IPR036179">
    <property type="entry name" value="Ig-like_dom_sf"/>
</dbReference>
<comment type="caution">
    <text evidence="1">The sequence shown here is derived from an EMBL/GenBank/DDBJ whole genome shotgun (WGS) entry which is preliminary data.</text>
</comment>
<name>A0A8S4RJV6_9NEOP</name>
<dbReference type="EMBL" id="CAKXAJ010025243">
    <property type="protein sequence ID" value="CAH2237067.1"/>
    <property type="molecule type" value="Genomic_DNA"/>
</dbReference>
<dbReference type="OrthoDB" id="10055806at2759"/>
<dbReference type="SUPFAM" id="SSF48726">
    <property type="entry name" value="Immunoglobulin"/>
    <property type="match status" value="1"/>
</dbReference>
<organism evidence="1 2">
    <name type="scientific">Pararge aegeria aegeria</name>
    <dbReference type="NCBI Taxonomy" id="348720"/>
    <lineage>
        <taxon>Eukaryota</taxon>
        <taxon>Metazoa</taxon>
        <taxon>Ecdysozoa</taxon>
        <taxon>Arthropoda</taxon>
        <taxon>Hexapoda</taxon>
        <taxon>Insecta</taxon>
        <taxon>Pterygota</taxon>
        <taxon>Neoptera</taxon>
        <taxon>Endopterygota</taxon>
        <taxon>Lepidoptera</taxon>
        <taxon>Glossata</taxon>
        <taxon>Ditrysia</taxon>
        <taxon>Papilionoidea</taxon>
        <taxon>Nymphalidae</taxon>
        <taxon>Satyrinae</taxon>
        <taxon>Satyrini</taxon>
        <taxon>Parargina</taxon>
        <taxon>Pararge</taxon>
    </lineage>
</organism>
<dbReference type="InterPro" id="IPR013783">
    <property type="entry name" value="Ig-like_fold"/>
</dbReference>
<dbReference type="Gene3D" id="2.60.40.10">
    <property type="entry name" value="Immunoglobulins"/>
    <property type="match status" value="1"/>
</dbReference>
<evidence type="ECO:0000313" key="1">
    <source>
        <dbReference type="EMBL" id="CAH2237067.1"/>
    </source>
</evidence>
<gene>
    <name evidence="1" type="primary">jg17243</name>
    <name evidence="1" type="ORF">PAEG_LOCUS14382</name>
</gene>
<protein>
    <submittedName>
        <fullName evidence="1">Jg17243 protein</fullName>
    </submittedName>
</protein>
<sequence length="235" mass="26894">MPPAHASRCSVVERRRRNKIVKFLSTLAEVYPLLNLHEALYRAKKRGSALFTLASLRYTMKLQAIKSTKAQLYRNVLYNIQRIIQYTTFDVRGRSFNKALHWSDPLAFGRRAYFVTMSRPSSLTVDGVQLDDEGVYRCRVDFKNSPTRNFQIRLNVVVPPHQLLLYDEAGRDVAGVVGPLEEGGNFTLLCELRGGWKSQCTEDAVVHSLLFKGEEVMSPHLYSELPSLQLRFKDL</sequence>
<dbReference type="AlphaFoldDB" id="A0A8S4RJV6"/>
<keyword evidence="2" id="KW-1185">Reference proteome</keyword>
<proteinExistence type="predicted"/>
<accession>A0A8S4RJV6</accession>
<evidence type="ECO:0000313" key="2">
    <source>
        <dbReference type="Proteomes" id="UP000838756"/>
    </source>
</evidence>
<dbReference type="PANTHER" id="PTHR23278:SF26">
    <property type="entry name" value="SIDESTEP III, ISOFORM O"/>
    <property type="match status" value="1"/>
</dbReference>
<dbReference type="PANTHER" id="PTHR23278">
    <property type="entry name" value="SIDESTEP PROTEIN"/>
    <property type="match status" value="1"/>
</dbReference>
<dbReference type="Proteomes" id="UP000838756">
    <property type="component" value="Unassembled WGS sequence"/>
</dbReference>